<keyword evidence="5 8" id="KW-0812">Transmembrane</keyword>
<feature type="transmembrane region" description="Helical" evidence="8">
    <location>
        <begin position="107"/>
        <end position="125"/>
    </location>
</feature>
<dbReference type="RefSeq" id="WP_204918291.1">
    <property type="nucleotide sequence ID" value="NZ_BAAAQP010000003.1"/>
</dbReference>
<dbReference type="InterPro" id="IPR037185">
    <property type="entry name" value="EmrE-like"/>
</dbReference>
<dbReference type="SUPFAM" id="SSF103481">
    <property type="entry name" value="Multidrug resistance efflux transporter EmrE"/>
    <property type="match status" value="2"/>
</dbReference>
<dbReference type="InterPro" id="IPR004626">
    <property type="entry name" value="RarD"/>
</dbReference>
<dbReference type="InterPro" id="IPR000620">
    <property type="entry name" value="EamA_dom"/>
</dbReference>
<feature type="transmembrane region" description="Helical" evidence="8">
    <location>
        <begin position="182"/>
        <end position="202"/>
    </location>
</feature>
<keyword evidence="11" id="KW-1185">Reference proteome</keyword>
<dbReference type="EMBL" id="JAFBCF010000001">
    <property type="protein sequence ID" value="MBM7799490.1"/>
    <property type="molecule type" value="Genomic_DNA"/>
</dbReference>
<feature type="domain" description="EamA" evidence="9">
    <location>
        <begin position="156"/>
        <end position="287"/>
    </location>
</feature>
<feature type="transmembrane region" description="Helical" evidence="8">
    <location>
        <begin position="43"/>
        <end position="63"/>
    </location>
</feature>
<comment type="caution">
    <text evidence="10">The sequence shown here is derived from an EMBL/GenBank/DDBJ whole genome shotgun (WGS) entry which is preliminary data.</text>
</comment>
<dbReference type="NCBIfam" id="TIGR00688">
    <property type="entry name" value="rarD"/>
    <property type="match status" value="1"/>
</dbReference>
<evidence type="ECO:0000256" key="2">
    <source>
        <dbReference type="ARBA" id="ARBA00007362"/>
    </source>
</evidence>
<evidence type="ECO:0000256" key="3">
    <source>
        <dbReference type="ARBA" id="ARBA00022448"/>
    </source>
</evidence>
<keyword evidence="7 8" id="KW-0472">Membrane</keyword>
<sequence>MTGHDPDPRVRRGVLYGLGAYGIWGLVPLFWPLVKRAGALEILANRIVWSLLVAVILSFVFLPRGWFGRLASRRSLLLLGLAAAAISVNWGVYIWGVNNGHVVETALGYYINPLLSILVGVIFLGERMPVMQWVAVGIAAVAVVVLTIDYGHPPWIALALAVSFASYGVLKKQINAGAIETLTVESAFLVLPALAYLIHLQLVGRLTFGHLGWAHSLLLVSGGLVTVVPLLFFAAAATRVPLSTIGLLQYMTPTFQFLLGVLLFHESMSTGRWVGFGLVWVALAVLTASVFARANANRKARDVVPEPV</sequence>
<accession>A0ABS2RKF3</accession>
<feature type="transmembrane region" description="Helical" evidence="8">
    <location>
        <begin position="130"/>
        <end position="148"/>
    </location>
</feature>
<evidence type="ECO:0000256" key="7">
    <source>
        <dbReference type="ARBA" id="ARBA00023136"/>
    </source>
</evidence>
<keyword evidence="6 8" id="KW-1133">Transmembrane helix</keyword>
<evidence type="ECO:0000256" key="5">
    <source>
        <dbReference type="ARBA" id="ARBA00022692"/>
    </source>
</evidence>
<gene>
    <name evidence="10" type="ORF">JOE57_002411</name>
</gene>
<feature type="transmembrane region" description="Helical" evidence="8">
    <location>
        <begin position="214"/>
        <end position="235"/>
    </location>
</feature>
<dbReference type="PANTHER" id="PTHR22911">
    <property type="entry name" value="ACYL-MALONYL CONDENSING ENZYME-RELATED"/>
    <property type="match status" value="1"/>
</dbReference>
<feature type="transmembrane region" description="Helical" evidence="8">
    <location>
        <begin position="12"/>
        <end position="31"/>
    </location>
</feature>
<organism evidence="10 11">
    <name type="scientific">Microlunatus panaciterrae</name>
    <dbReference type="NCBI Taxonomy" id="400768"/>
    <lineage>
        <taxon>Bacteria</taxon>
        <taxon>Bacillati</taxon>
        <taxon>Actinomycetota</taxon>
        <taxon>Actinomycetes</taxon>
        <taxon>Propionibacteriales</taxon>
        <taxon>Propionibacteriaceae</taxon>
        <taxon>Microlunatus</taxon>
    </lineage>
</organism>
<dbReference type="Pfam" id="PF00892">
    <property type="entry name" value="EamA"/>
    <property type="match status" value="2"/>
</dbReference>
<proteinExistence type="inferred from homology"/>
<keyword evidence="4" id="KW-1003">Cell membrane</keyword>
<evidence type="ECO:0000259" key="9">
    <source>
        <dbReference type="Pfam" id="PF00892"/>
    </source>
</evidence>
<feature type="transmembrane region" description="Helical" evidence="8">
    <location>
        <begin position="271"/>
        <end position="292"/>
    </location>
</feature>
<comment type="similarity">
    <text evidence="2">Belongs to the EamA transporter family.</text>
</comment>
<evidence type="ECO:0000256" key="8">
    <source>
        <dbReference type="SAM" id="Phobius"/>
    </source>
</evidence>
<evidence type="ECO:0000256" key="1">
    <source>
        <dbReference type="ARBA" id="ARBA00004651"/>
    </source>
</evidence>
<dbReference type="PANTHER" id="PTHR22911:SF137">
    <property type="entry name" value="SOLUTE CARRIER FAMILY 35 MEMBER G2-RELATED"/>
    <property type="match status" value="1"/>
</dbReference>
<feature type="domain" description="EamA" evidence="9">
    <location>
        <begin position="12"/>
        <end position="147"/>
    </location>
</feature>
<reference evidence="10 11" key="1">
    <citation type="submission" date="2021-01" db="EMBL/GenBank/DDBJ databases">
        <title>Sequencing the genomes of 1000 actinobacteria strains.</title>
        <authorList>
            <person name="Klenk H.-P."/>
        </authorList>
    </citation>
    <scope>NUCLEOTIDE SEQUENCE [LARGE SCALE GENOMIC DNA]</scope>
    <source>
        <strain evidence="10 11">DSM 18662</strain>
    </source>
</reference>
<keyword evidence="3" id="KW-0813">Transport</keyword>
<evidence type="ECO:0000313" key="11">
    <source>
        <dbReference type="Proteomes" id="UP000704762"/>
    </source>
</evidence>
<comment type="subcellular location">
    <subcellularLocation>
        <location evidence="1">Cell membrane</location>
        <topology evidence="1">Multi-pass membrane protein</topology>
    </subcellularLocation>
</comment>
<evidence type="ECO:0000256" key="4">
    <source>
        <dbReference type="ARBA" id="ARBA00022475"/>
    </source>
</evidence>
<name>A0ABS2RKF3_9ACTN</name>
<feature type="transmembrane region" description="Helical" evidence="8">
    <location>
        <begin position="247"/>
        <end position="265"/>
    </location>
</feature>
<dbReference type="Proteomes" id="UP000704762">
    <property type="component" value="Unassembled WGS sequence"/>
</dbReference>
<evidence type="ECO:0000256" key="6">
    <source>
        <dbReference type="ARBA" id="ARBA00022989"/>
    </source>
</evidence>
<feature type="transmembrane region" description="Helical" evidence="8">
    <location>
        <begin position="154"/>
        <end position="170"/>
    </location>
</feature>
<protein>
    <submittedName>
        <fullName evidence="10">Chloramphenicol-sensitive protein RarD</fullName>
    </submittedName>
</protein>
<evidence type="ECO:0000313" key="10">
    <source>
        <dbReference type="EMBL" id="MBM7799490.1"/>
    </source>
</evidence>
<feature type="transmembrane region" description="Helical" evidence="8">
    <location>
        <begin position="75"/>
        <end position="95"/>
    </location>
</feature>